<feature type="binding site" evidence="4">
    <location>
        <begin position="90"/>
        <end position="91"/>
    </location>
    <ligand>
        <name>substrate</name>
    </ligand>
</feature>
<dbReference type="PIRSF" id="PIRSF500176">
    <property type="entry name" value="L_ASNase"/>
    <property type="match status" value="1"/>
</dbReference>
<dbReference type="InterPro" id="IPR040919">
    <property type="entry name" value="Asparaginase_C"/>
</dbReference>
<comment type="similarity">
    <text evidence="1">Belongs to the asparaginase 1 family.</text>
</comment>
<proteinExistence type="inferred from homology"/>
<keyword evidence="9" id="KW-1185">Reference proteome</keyword>
<dbReference type="KEGG" id="afy:BW247_12270"/>
<evidence type="ECO:0000256" key="5">
    <source>
        <dbReference type="PROSITE-ProRule" id="PRU10099"/>
    </source>
</evidence>
<dbReference type="Gene3D" id="3.40.50.1170">
    <property type="entry name" value="L-asparaginase, N-terminal domain"/>
    <property type="match status" value="1"/>
</dbReference>
<accession>A0A1P8ULI4</accession>
<dbReference type="FunFam" id="3.40.50.1170:FF:000001">
    <property type="entry name" value="L-asparaginase 2"/>
    <property type="match status" value="1"/>
</dbReference>
<organism evidence="8 9">
    <name type="scientific">Acidihalobacter ferrooxydans</name>
    <dbReference type="NCBI Taxonomy" id="1765967"/>
    <lineage>
        <taxon>Bacteria</taxon>
        <taxon>Pseudomonadati</taxon>
        <taxon>Pseudomonadota</taxon>
        <taxon>Gammaproteobacteria</taxon>
        <taxon>Chromatiales</taxon>
        <taxon>Ectothiorhodospiraceae</taxon>
        <taxon>Acidihalobacter</taxon>
    </lineage>
</organism>
<dbReference type="EMBL" id="CP019434">
    <property type="protein sequence ID" value="APZ44700.1"/>
    <property type="molecule type" value="Genomic_DNA"/>
</dbReference>
<evidence type="ECO:0000259" key="7">
    <source>
        <dbReference type="Pfam" id="PF17763"/>
    </source>
</evidence>
<evidence type="ECO:0000313" key="8">
    <source>
        <dbReference type="EMBL" id="APZ44700.1"/>
    </source>
</evidence>
<dbReference type="SUPFAM" id="SSF53774">
    <property type="entry name" value="Glutaminase/Asparaginase"/>
    <property type="match status" value="1"/>
</dbReference>
<feature type="binding site" evidence="4">
    <location>
        <position position="57"/>
    </location>
    <ligand>
        <name>substrate</name>
    </ligand>
</feature>
<feature type="active site" evidence="5">
    <location>
        <position position="13"/>
    </location>
</feature>
<protein>
    <recommendedName>
        <fullName evidence="10">L-asparaginase</fullName>
    </recommendedName>
</protein>
<dbReference type="CDD" id="cd08964">
    <property type="entry name" value="L-asparaginase_II"/>
    <property type="match status" value="1"/>
</dbReference>
<keyword evidence="2" id="KW-0378">Hydrolase</keyword>
<dbReference type="PRINTS" id="PR00139">
    <property type="entry name" value="ASNGLNASE"/>
</dbReference>
<dbReference type="SMART" id="SM00870">
    <property type="entry name" value="Asparaginase"/>
    <property type="match status" value="1"/>
</dbReference>
<evidence type="ECO:0000256" key="4">
    <source>
        <dbReference type="PIRSR" id="PIRSR001220-2"/>
    </source>
</evidence>
<evidence type="ECO:0000256" key="3">
    <source>
        <dbReference type="PIRSR" id="PIRSR001220-1"/>
    </source>
</evidence>
<dbReference type="InterPro" id="IPR027474">
    <property type="entry name" value="L-asparaginase_N"/>
</dbReference>
<dbReference type="InterPro" id="IPR036152">
    <property type="entry name" value="Asp/glu_Ase-like_sf"/>
</dbReference>
<evidence type="ECO:0000259" key="6">
    <source>
        <dbReference type="Pfam" id="PF00710"/>
    </source>
</evidence>
<name>A0A1P8ULI4_9GAMM</name>
<dbReference type="STRING" id="1765967.BW247_12270"/>
<feature type="domain" description="L-asparaginase N-terminal" evidence="6">
    <location>
        <begin position="4"/>
        <end position="193"/>
    </location>
</feature>
<dbReference type="PIRSF" id="PIRSF001220">
    <property type="entry name" value="L-ASNase_gatD"/>
    <property type="match status" value="1"/>
</dbReference>
<dbReference type="Gene3D" id="3.40.50.40">
    <property type="match status" value="1"/>
</dbReference>
<evidence type="ECO:0008006" key="10">
    <source>
        <dbReference type="Google" id="ProtNLM"/>
    </source>
</evidence>
<sequence>MAKKIAVISTGGTIASQYDPETASMVATMSATDLIETASIKDADFELVASEYGRINSYNLRFDTLIKIANDLNSILADADLLGAVIMQGTDTLEEAAYFLDLIVDSEKPIVMIGAQLTPEHPQCDGPRNLSDALRTVSADEMRGCGVMVGFNGQLHASREVVKMHTSALETFSSLNYGHLGVVDEGTVIRYRTPVERPHYALSAMADSKVALVKCVMDADGFLVDAAVDAGVDGLVIEAFGRGNVVDTFVPGICRAIERNIPVVIASRSLMGRVKPIYGASGGGKMLEDIGVVFAGDLSAQKARVLLMVLLAMGFDGRQLAAELQRNAC</sequence>
<dbReference type="Pfam" id="PF17763">
    <property type="entry name" value="Asparaginase_C"/>
    <property type="match status" value="1"/>
</dbReference>
<dbReference type="InterPro" id="IPR020827">
    <property type="entry name" value="Asparaginase/glutaminase_AS1"/>
</dbReference>
<dbReference type="AlphaFoldDB" id="A0A1P8ULI4"/>
<gene>
    <name evidence="8" type="ORF">BW247_12270</name>
</gene>
<feature type="active site" description="O-isoaspartyl threonine intermediate" evidence="3">
    <location>
        <position position="13"/>
    </location>
</feature>
<dbReference type="PROSITE" id="PS51732">
    <property type="entry name" value="ASN_GLN_ASE_3"/>
    <property type="match status" value="1"/>
</dbReference>
<dbReference type="PANTHER" id="PTHR11707">
    <property type="entry name" value="L-ASPARAGINASE"/>
    <property type="match status" value="1"/>
</dbReference>
<feature type="domain" description="Asparaginase/glutaminase C-terminal" evidence="7">
    <location>
        <begin position="209"/>
        <end position="320"/>
    </location>
</feature>
<dbReference type="InterPro" id="IPR027473">
    <property type="entry name" value="L-asparaginase_C"/>
</dbReference>
<dbReference type="Proteomes" id="UP000243807">
    <property type="component" value="Chromosome"/>
</dbReference>
<dbReference type="InterPro" id="IPR006034">
    <property type="entry name" value="Asparaginase/glutaminase-like"/>
</dbReference>
<dbReference type="InterPro" id="IPR004550">
    <property type="entry name" value="AsnASE_II"/>
</dbReference>
<dbReference type="GO" id="GO:0006528">
    <property type="term" value="P:asparagine metabolic process"/>
    <property type="evidence" value="ECO:0007669"/>
    <property type="project" value="InterPro"/>
</dbReference>
<dbReference type="PANTHER" id="PTHR11707:SF28">
    <property type="entry name" value="60 KDA LYSOPHOSPHOLIPASE"/>
    <property type="match status" value="1"/>
</dbReference>
<evidence type="ECO:0000256" key="1">
    <source>
        <dbReference type="ARBA" id="ARBA00010518"/>
    </source>
</evidence>
<dbReference type="GO" id="GO:0004067">
    <property type="term" value="F:asparaginase activity"/>
    <property type="evidence" value="ECO:0007669"/>
    <property type="project" value="UniProtKB-UniRule"/>
</dbReference>
<evidence type="ECO:0000313" key="9">
    <source>
        <dbReference type="Proteomes" id="UP000243807"/>
    </source>
</evidence>
<evidence type="ECO:0000256" key="2">
    <source>
        <dbReference type="ARBA" id="ARBA00022801"/>
    </source>
</evidence>
<dbReference type="PROSITE" id="PS00144">
    <property type="entry name" value="ASN_GLN_ASE_1"/>
    <property type="match status" value="1"/>
</dbReference>
<dbReference type="InterPro" id="IPR037152">
    <property type="entry name" value="L-asparaginase_N_sf"/>
</dbReference>
<reference evidence="8 9" key="1">
    <citation type="submission" date="2017-01" db="EMBL/GenBank/DDBJ databases">
        <title>Draft sequence of Acidihalobacter ferrooxidans strain DSM 14175 (strain V8).</title>
        <authorList>
            <person name="Khaleque H.N."/>
            <person name="Ramsay J.P."/>
            <person name="Murphy R.J.T."/>
            <person name="Kaksonen A.H."/>
            <person name="Boxall N.J."/>
            <person name="Watkin E.L.J."/>
        </authorList>
    </citation>
    <scope>NUCLEOTIDE SEQUENCE [LARGE SCALE GENOMIC DNA]</scope>
    <source>
        <strain evidence="8 9">V8</strain>
    </source>
</reference>
<dbReference type="Pfam" id="PF00710">
    <property type="entry name" value="Asparaginase"/>
    <property type="match status" value="1"/>
</dbReference>